<dbReference type="Proteomes" id="UP000464754">
    <property type="component" value="Chromosome"/>
</dbReference>
<dbReference type="KEGG" id="aarg:Aargi30884_26450"/>
<evidence type="ECO:0008006" key="3">
    <source>
        <dbReference type="Google" id="ProtNLM"/>
    </source>
</evidence>
<organism evidence="1 2">
    <name type="scientific">Amedibacterium intestinale</name>
    <dbReference type="NCBI Taxonomy" id="2583452"/>
    <lineage>
        <taxon>Bacteria</taxon>
        <taxon>Bacillati</taxon>
        <taxon>Bacillota</taxon>
        <taxon>Erysipelotrichia</taxon>
        <taxon>Erysipelotrichales</taxon>
        <taxon>Erysipelotrichaceae</taxon>
        <taxon>Amedibacterium</taxon>
    </lineage>
</organism>
<evidence type="ECO:0000313" key="1">
    <source>
        <dbReference type="EMBL" id="BBK23742.1"/>
    </source>
</evidence>
<accession>A0A6N4TNY8</accession>
<evidence type="ECO:0000313" key="2">
    <source>
        <dbReference type="Proteomes" id="UP000464754"/>
    </source>
</evidence>
<dbReference type="AlphaFoldDB" id="A0A6N4TNY8"/>
<protein>
    <recommendedName>
        <fullName evidence="3">RNA methyltransferase</fullName>
    </recommendedName>
</protein>
<gene>
    <name evidence="1" type="ORF">Aargi30884_26450</name>
</gene>
<name>A0A6N4TNY8_9FIRM</name>
<keyword evidence="2" id="KW-1185">Reference proteome</keyword>
<dbReference type="EMBL" id="AP019695">
    <property type="protein sequence ID" value="BBK23742.1"/>
    <property type="molecule type" value="Genomic_DNA"/>
</dbReference>
<reference evidence="2" key="1">
    <citation type="submission" date="2019-05" db="EMBL/GenBank/DDBJ databases">
        <title>Complete genome sequencing of Absiella argi strain JCM 30884.</title>
        <authorList>
            <person name="Sakamoto M."/>
            <person name="Murakami T."/>
            <person name="Mori H."/>
        </authorList>
    </citation>
    <scope>NUCLEOTIDE SEQUENCE [LARGE SCALE GENOMIC DNA]</scope>
    <source>
        <strain evidence="2">JCM 30884</strain>
    </source>
</reference>
<sequence length="122" mass="14273">MVFRVGELWLSTPNFIHPTHVETIALLSKLKTKQHIKIELHAEEIELTSSECKSTYSNIKQYVFDKYGFKVSSLYIAQVKEKCGIKERENYNKPKNVDLNQPICPVEKEEAIKDAFRHFQMI</sequence>
<proteinExistence type="predicted"/>